<dbReference type="Pfam" id="PF13807">
    <property type="entry name" value="GNVR"/>
    <property type="match status" value="1"/>
</dbReference>
<dbReference type="EMBL" id="VCEJ01000002">
    <property type="protein sequence ID" value="TLV02834.1"/>
    <property type="molecule type" value="Genomic_DNA"/>
</dbReference>
<comment type="catalytic activity">
    <reaction evidence="8">
        <text>L-tyrosyl-[protein] + ATP = O-phospho-L-tyrosyl-[protein] + ADP + H(+)</text>
        <dbReference type="Rhea" id="RHEA:10596"/>
        <dbReference type="Rhea" id="RHEA-COMP:10136"/>
        <dbReference type="Rhea" id="RHEA-COMP:20101"/>
        <dbReference type="ChEBI" id="CHEBI:15378"/>
        <dbReference type="ChEBI" id="CHEBI:30616"/>
        <dbReference type="ChEBI" id="CHEBI:46858"/>
        <dbReference type="ChEBI" id="CHEBI:61978"/>
        <dbReference type="ChEBI" id="CHEBI:456216"/>
        <dbReference type="EC" id="2.7.10.2"/>
    </reaction>
</comment>
<evidence type="ECO:0000256" key="5">
    <source>
        <dbReference type="ARBA" id="ARBA00022777"/>
    </source>
</evidence>
<dbReference type="InterPro" id="IPR050445">
    <property type="entry name" value="Bact_polysacc_biosynth/exp"/>
</dbReference>
<evidence type="ECO:0000259" key="10">
    <source>
        <dbReference type="Pfam" id="PF13614"/>
    </source>
</evidence>
<dbReference type="CDD" id="cd05387">
    <property type="entry name" value="BY-kinase"/>
    <property type="match status" value="1"/>
</dbReference>
<dbReference type="InterPro" id="IPR032807">
    <property type="entry name" value="GNVR"/>
</dbReference>
<evidence type="ECO:0000313" key="12">
    <source>
        <dbReference type="EMBL" id="TLV02834.1"/>
    </source>
</evidence>
<feature type="transmembrane region" description="Helical" evidence="9">
    <location>
        <begin position="32"/>
        <end position="52"/>
    </location>
</feature>
<evidence type="ECO:0000256" key="4">
    <source>
        <dbReference type="ARBA" id="ARBA00022741"/>
    </source>
</evidence>
<dbReference type="GO" id="GO:0004715">
    <property type="term" value="F:non-membrane spanning protein tyrosine kinase activity"/>
    <property type="evidence" value="ECO:0007669"/>
    <property type="project" value="UniProtKB-EC"/>
</dbReference>
<dbReference type="Pfam" id="PF13614">
    <property type="entry name" value="AAA_31"/>
    <property type="match status" value="1"/>
</dbReference>
<evidence type="ECO:0000256" key="2">
    <source>
        <dbReference type="ARBA" id="ARBA00011903"/>
    </source>
</evidence>
<dbReference type="InterPro" id="IPR005702">
    <property type="entry name" value="Wzc-like_C"/>
</dbReference>
<dbReference type="PANTHER" id="PTHR32309">
    <property type="entry name" value="TYROSINE-PROTEIN KINASE"/>
    <property type="match status" value="1"/>
</dbReference>
<evidence type="ECO:0000313" key="13">
    <source>
        <dbReference type="Proteomes" id="UP000306402"/>
    </source>
</evidence>
<dbReference type="InterPro" id="IPR025669">
    <property type="entry name" value="AAA_dom"/>
</dbReference>
<keyword evidence="5 12" id="KW-0418">Kinase</keyword>
<keyword evidence="9" id="KW-0472">Membrane</keyword>
<dbReference type="InterPro" id="IPR027417">
    <property type="entry name" value="P-loop_NTPase"/>
</dbReference>
<dbReference type="Gene3D" id="3.40.50.300">
    <property type="entry name" value="P-loop containing nucleotide triphosphate hydrolases"/>
    <property type="match status" value="1"/>
</dbReference>
<name>A0A5R9L2M3_9BACT</name>
<keyword evidence="7" id="KW-0829">Tyrosine-protein kinase</keyword>
<feature type="domain" description="Tyrosine-protein kinase G-rich" evidence="11">
    <location>
        <begin position="437"/>
        <end position="514"/>
    </location>
</feature>
<keyword evidence="13" id="KW-1185">Reference proteome</keyword>
<dbReference type="EC" id="2.7.10.2" evidence="2"/>
<keyword evidence="9" id="KW-0812">Transmembrane</keyword>
<dbReference type="OrthoDB" id="9794577at2"/>
<dbReference type="GO" id="GO:0005524">
    <property type="term" value="F:ATP binding"/>
    <property type="evidence" value="ECO:0007669"/>
    <property type="project" value="UniProtKB-KW"/>
</dbReference>
<dbReference type="GO" id="GO:0005886">
    <property type="term" value="C:plasma membrane"/>
    <property type="evidence" value="ECO:0007669"/>
    <property type="project" value="TreeGrafter"/>
</dbReference>
<evidence type="ECO:0000256" key="1">
    <source>
        <dbReference type="ARBA" id="ARBA00007316"/>
    </source>
</evidence>
<dbReference type="SUPFAM" id="SSF52540">
    <property type="entry name" value="P-loop containing nucleoside triphosphate hydrolases"/>
    <property type="match status" value="1"/>
</dbReference>
<gene>
    <name evidence="12" type="ORF">FEN17_04250</name>
</gene>
<keyword evidence="9" id="KW-1133">Transmembrane helix</keyword>
<protein>
    <recommendedName>
        <fullName evidence="2">non-specific protein-tyrosine kinase</fullName>
        <ecNumber evidence="2">2.7.10.2</ecNumber>
    </recommendedName>
</protein>
<sequence length="784" mass="87441">MNVQKPGYTSFTVPEMSARTTHVKNRTRQYLYHWPLFIIALVISGAVLFLYLKMFNPTYEVRASFFIQDEEKRSGEKSPLHEIDLISSARVLENELEILKSKQLIGRVIEDLNLDINYKVIDGLSSNDLYNAGPVKFTLIKPSGNYEKGKMRILIKDKNGFLLETVGGESREMTFNKHYVSSFGEWKLEPAMNLGQFIGDKIQIAIADPGKLAIQYQDKISAVLPSKLSTTVALSIKDEVAQRGIDVLNRLMFNYNLAGATAKNNETQSTLAFIDNRLASLSGELSDAEKGIATFKSSRGLTDISSNSKVSLENMQTNDAQLNEVNVKLSIIEGIESYVNSNVNTGKAPATLGISDPALNSLIEKLSYLQLQRERLLGMMPETNPEFEPINRQIASTKASLKEIVGSLKSTLISTRAKLQTFNSRFESSIKNIPVQEREFISIKRQQSIKESLYTYLLQKREEVSVSYASAVANDRIIDPPYAIAPKGILKYLAMLAALIFSIAVPVGFVFIRDFFSSKITDPQEIEDLSSIPVLGELPFEGSKNAITVSGLSTSLIGEQFRALRIKLFYLLKENQGARVILVTSGLPGDGKSFVSSNLAVTLALSSRKTVIVELDMRKPKMAASLEMSEDRPGVSEYLNGEAGLKDIVQQSKTEKSLHFIGSGRMVKNPSELLERPKLAELIGQLREFYDDVIIDSPPVHLVPDAMILSQLTDVTLYVVRQGITEKPELDFISKLANKKQLLNLQIVFNGVKGSKYGYGYAYDYSYYSPGKKESVFSDFWHRF</sequence>
<keyword evidence="4" id="KW-0547">Nucleotide-binding</keyword>
<proteinExistence type="inferred from homology"/>
<keyword evidence="6" id="KW-0067">ATP-binding</keyword>
<comment type="caution">
    <text evidence="12">The sequence shown here is derived from an EMBL/GenBank/DDBJ whole genome shotgun (WGS) entry which is preliminary data.</text>
</comment>
<reference evidence="12 13" key="1">
    <citation type="submission" date="2019-05" db="EMBL/GenBank/DDBJ databases">
        <authorList>
            <person name="Qu J.-H."/>
        </authorList>
    </citation>
    <scope>NUCLEOTIDE SEQUENCE [LARGE SCALE GENOMIC DNA]</scope>
    <source>
        <strain evidence="12 13">T17</strain>
    </source>
</reference>
<dbReference type="NCBIfam" id="TIGR01007">
    <property type="entry name" value="eps_fam"/>
    <property type="match status" value="1"/>
</dbReference>
<evidence type="ECO:0000256" key="7">
    <source>
        <dbReference type="ARBA" id="ARBA00023137"/>
    </source>
</evidence>
<dbReference type="PANTHER" id="PTHR32309:SF13">
    <property type="entry name" value="FERRIC ENTEROBACTIN TRANSPORT PROTEIN FEPE"/>
    <property type="match status" value="1"/>
</dbReference>
<organism evidence="12 13">
    <name type="scientific">Dyadobacter luticola</name>
    <dbReference type="NCBI Taxonomy" id="1979387"/>
    <lineage>
        <taxon>Bacteria</taxon>
        <taxon>Pseudomonadati</taxon>
        <taxon>Bacteroidota</taxon>
        <taxon>Cytophagia</taxon>
        <taxon>Cytophagales</taxon>
        <taxon>Spirosomataceae</taxon>
        <taxon>Dyadobacter</taxon>
    </lineage>
</organism>
<evidence type="ECO:0000256" key="3">
    <source>
        <dbReference type="ARBA" id="ARBA00022679"/>
    </source>
</evidence>
<accession>A0A5R9L2M3</accession>
<dbReference type="Proteomes" id="UP000306402">
    <property type="component" value="Unassembled WGS sequence"/>
</dbReference>
<evidence type="ECO:0000256" key="9">
    <source>
        <dbReference type="SAM" id="Phobius"/>
    </source>
</evidence>
<feature type="transmembrane region" description="Helical" evidence="9">
    <location>
        <begin position="492"/>
        <end position="512"/>
    </location>
</feature>
<evidence type="ECO:0000259" key="11">
    <source>
        <dbReference type="Pfam" id="PF13807"/>
    </source>
</evidence>
<feature type="domain" description="AAA" evidence="10">
    <location>
        <begin position="579"/>
        <end position="700"/>
    </location>
</feature>
<keyword evidence="3 12" id="KW-0808">Transferase</keyword>
<evidence type="ECO:0000256" key="8">
    <source>
        <dbReference type="ARBA" id="ARBA00051245"/>
    </source>
</evidence>
<evidence type="ECO:0000256" key="6">
    <source>
        <dbReference type="ARBA" id="ARBA00022840"/>
    </source>
</evidence>
<dbReference type="AlphaFoldDB" id="A0A5R9L2M3"/>
<comment type="similarity">
    <text evidence="1">Belongs to the CpsD/CapB family.</text>
</comment>